<protein>
    <recommendedName>
        <fullName evidence="2">DUF4142 domain-containing protein</fullName>
    </recommendedName>
</protein>
<dbReference type="InterPro" id="IPR012347">
    <property type="entry name" value="Ferritin-like"/>
</dbReference>
<evidence type="ECO:0000313" key="4">
    <source>
        <dbReference type="Proteomes" id="UP000238348"/>
    </source>
</evidence>
<dbReference type="PANTHER" id="PTHR38593:SF1">
    <property type="entry name" value="BLR2558 PROTEIN"/>
    <property type="match status" value="1"/>
</dbReference>
<feature type="chain" id="PRO_5014655886" description="DUF4142 domain-containing protein" evidence="1">
    <location>
        <begin position="28"/>
        <end position="226"/>
    </location>
</feature>
<evidence type="ECO:0000256" key="1">
    <source>
        <dbReference type="SAM" id="SignalP"/>
    </source>
</evidence>
<dbReference type="OrthoDB" id="7867467at2"/>
<evidence type="ECO:0000259" key="2">
    <source>
        <dbReference type="Pfam" id="PF13628"/>
    </source>
</evidence>
<keyword evidence="1" id="KW-0732">Signal</keyword>
<dbReference type="PANTHER" id="PTHR38593">
    <property type="entry name" value="BLR2558 PROTEIN"/>
    <property type="match status" value="1"/>
</dbReference>
<feature type="domain" description="DUF4142" evidence="2">
    <location>
        <begin position="74"/>
        <end position="213"/>
    </location>
</feature>
<organism evidence="3 4">
    <name type="scientific">Sorangium cellulosum</name>
    <name type="common">Polyangium cellulosum</name>
    <dbReference type="NCBI Taxonomy" id="56"/>
    <lineage>
        <taxon>Bacteria</taxon>
        <taxon>Pseudomonadati</taxon>
        <taxon>Myxococcota</taxon>
        <taxon>Polyangia</taxon>
        <taxon>Polyangiales</taxon>
        <taxon>Polyangiaceae</taxon>
        <taxon>Sorangium</taxon>
    </lineage>
</organism>
<reference evidence="3 4" key="1">
    <citation type="submission" date="2015-09" db="EMBL/GenBank/DDBJ databases">
        <title>Sorangium comparison.</title>
        <authorList>
            <person name="Zaburannyi N."/>
            <person name="Bunk B."/>
            <person name="Overmann J."/>
            <person name="Mueller R."/>
        </authorList>
    </citation>
    <scope>NUCLEOTIDE SEQUENCE [LARGE SCALE GENOMIC DNA]</scope>
    <source>
        <strain evidence="3 4">So ce26</strain>
    </source>
</reference>
<dbReference type="Pfam" id="PF13628">
    <property type="entry name" value="DUF4142"/>
    <property type="match status" value="1"/>
</dbReference>
<dbReference type="InterPro" id="IPR025419">
    <property type="entry name" value="DUF4142"/>
</dbReference>
<dbReference type="AlphaFoldDB" id="A0A2L0F195"/>
<dbReference type="Proteomes" id="UP000238348">
    <property type="component" value="Chromosome"/>
</dbReference>
<feature type="signal peptide" evidence="1">
    <location>
        <begin position="1"/>
        <end position="27"/>
    </location>
</feature>
<name>A0A2L0F195_SORCE</name>
<proteinExistence type="predicted"/>
<dbReference type="RefSeq" id="WP_159397566.1">
    <property type="nucleotide sequence ID" value="NZ_CP012673.1"/>
</dbReference>
<accession>A0A2L0F195</accession>
<evidence type="ECO:0000313" key="3">
    <source>
        <dbReference type="EMBL" id="AUX45303.1"/>
    </source>
</evidence>
<gene>
    <name evidence="3" type="ORF">SOCE26_067850</name>
</gene>
<dbReference type="EMBL" id="CP012673">
    <property type="protein sequence ID" value="AUX45303.1"/>
    <property type="molecule type" value="Genomic_DNA"/>
</dbReference>
<sequence>MMRHQFRHHVAVLAALAASVIGSAALAAGDEYQALHGGQYAQQQAIQQQFQQQVIQQFRQQSAREQGGHVQVSDGGIAGVVSATNRFEIFQSTIARTQARTREVKDFAKDMIESHTRSERRLSALLKRLRIEVQPTRVSSMITGHTSVVGNFLRRQPAKKFDLAFMATQVMTHRHALRMLDEQLIPKAKNDALKQELQRVRGEVASHLARARTIMEALTKGQQQGR</sequence>
<dbReference type="Gene3D" id="1.20.1260.10">
    <property type="match status" value="1"/>
</dbReference>